<dbReference type="Pfam" id="PF12770">
    <property type="entry name" value="CHAT"/>
    <property type="match status" value="1"/>
</dbReference>
<organism evidence="2 3">
    <name type="scientific">Aspergillus uvarum CBS 121591</name>
    <dbReference type="NCBI Taxonomy" id="1448315"/>
    <lineage>
        <taxon>Eukaryota</taxon>
        <taxon>Fungi</taxon>
        <taxon>Dikarya</taxon>
        <taxon>Ascomycota</taxon>
        <taxon>Pezizomycotina</taxon>
        <taxon>Eurotiomycetes</taxon>
        <taxon>Eurotiomycetidae</taxon>
        <taxon>Eurotiales</taxon>
        <taxon>Aspergillaceae</taxon>
        <taxon>Aspergillus</taxon>
        <taxon>Aspergillus subgen. Circumdati</taxon>
    </lineage>
</organism>
<proteinExistence type="predicted"/>
<dbReference type="VEuPathDB" id="FungiDB:BO82DRAFT_404639"/>
<evidence type="ECO:0000259" key="1">
    <source>
        <dbReference type="Pfam" id="PF12770"/>
    </source>
</evidence>
<dbReference type="InterPro" id="IPR024983">
    <property type="entry name" value="CHAT_dom"/>
</dbReference>
<accession>A0A319C1M7</accession>
<reference evidence="2 3" key="1">
    <citation type="submission" date="2016-12" db="EMBL/GenBank/DDBJ databases">
        <title>The genomes of Aspergillus section Nigri reveals drivers in fungal speciation.</title>
        <authorList>
            <consortium name="DOE Joint Genome Institute"/>
            <person name="Vesth T.C."/>
            <person name="Nybo J."/>
            <person name="Theobald S."/>
            <person name="Brandl J."/>
            <person name="Frisvad J.C."/>
            <person name="Nielsen K.F."/>
            <person name="Lyhne E.K."/>
            <person name="Kogle M.E."/>
            <person name="Kuo A."/>
            <person name="Riley R."/>
            <person name="Clum A."/>
            <person name="Nolan M."/>
            <person name="Lipzen A."/>
            <person name="Salamov A."/>
            <person name="Henrissat B."/>
            <person name="Wiebenga A."/>
            <person name="De Vries R.P."/>
            <person name="Grigoriev I.V."/>
            <person name="Mortensen U.H."/>
            <person name="Andersen M.R."/>
            <person name="Baker S.E."/>
        </authorList>
    </citation>
    <scope>NUCLEOTIDE SEQUENCE [LARGE SCALE GENOMIC DNA]</scope>
    <source>
        <strain evidence="2 3">CBS 121591</strain>
    </source>
</reference>
<dbReference type="GeneID" id="37142184"/>
<dbReference type="EMBL" id="KZ821723">
    <property type="protein sequence ID" value="PYH78975.1"/>
    <property type="molecule type" value="Genomic_DNA"/>
</dbReference>
<dbReference type="OrthoDB" id="9991317at2759"/>
<dbReference type="STRING" id="1448315.A0A319C1M7"/>
<dbReference type="Proteomes" id="UP000248340">
    <property type="component" value="Unassembled WGS sequence"/>
</dbReference>
<evidence type="ECO:0000313" key="2">
    <source>
        <dbReference type="EMBL" id="PYH78975.1"/>
    </source>
</evidence>
<evidence type="ECO:0000313" key="3">
    <source>
        <dbReference type="Proteomes" id="UP000248340"/>
    </source>
</evidence>
<dbReference type="AlphaFoldDB" id="A0A319C1M7"/>
<gene>
    <name evidence="2" type="ORF">BO82DRAFT_404639</name>
</gene>
<dbReference type="RefSeq" id="XP_025489175.1">
    <property type="nucleotide sequence ID" value="XM_025639442.1"/>
</dbReference>
<keyword evidence="3" id="KW-1185">Reference proteome</keyword>
<name>A0A319C1M7_9EURO</name>
<feature type="domain" description="CHAT" evidence="1">
    <location>
        <begin position="30"/>
        <end position="133"/>
    </location>
</feature>
<protein>
    <recommendedName>
        <fullName evidence="1">CHAT domain-containing protein</fullName>
    </recommendedName>
</protein>
<sequence length="134" mass="14732">MAWPMQSVPRIELLLETATLQPPSKSAQGQIAHLSACSTVGAQVPRLQDKPLQVVSSLQVAGFRHVVGCLWPSDDAVCVEVACSFYTQLHRSGMQGLTDRDVALALHKAIKATSEPKKYEKQPLHWAQYVYYGA</sequence>